<reference evidence="1 2" key="1">
    <citation type="submission" date="2019-10" db="EMBL/GenBank/DDBJ databases">
        <authorList>
            <person name="Karimi E."/>
        </authorList>
    </citation>
    <scope>NUCLEOTIDE SEQUENCE [LARGE SCALE GENOMIC DNA]</scope>
    <source>
        <strain evidence="1">Maribacter sp. 151</strain>
    </source>
</reference>
<dbReference type="Proteomes" id="UP000430202">
    <property type="component" value="Unassembled WGS sequence"/>
</dbReference>
<keyword evidence="2" id="KW-1185">Reference proteome</keyword>
<protein>
    <submittedName>
        <fullName evidence="1">Uncharacterized protein</fullName>
    </submittedName>
</protein>
<dbReference type="EMBL" id="CABWLR010000002">
    <property type="protein sequence ID" value="VXB51239.1"/>
    <property type="molecule type" value="Genomic_DNA"/>
</dbReference>
<proteinExistence type="predicted"/>
<dbReference type="AlphaFoldDB" id="A0A653RAK3"/>
<evidence type="ECO:0000313" key="2">
    <source>
        <dbReference type="Proteomes" id="UP000430202"/>
    </source>
</evidence>
<accession>A0A653RAK3</accession>
<name>A0A653RAK3_9FLAO</name>
<gene>
    <name evidence="1" type="ORF">MARI151_20786</name>
</gene>
<organism evidence="1 2">
    <name type="scientific">Maribacter litoralis</name>
    <dbReference type="NCBI Taxonomy" id="2059726"/>
    <lineage>
        <taxon>Bacteria</taxon>
        <taxon>Pseudomonadati</taxon>
        <taxon>Bacteroidota</taxon>
        <taxon>Flavobacteriia</taxon>
        <taxon>Flavobacteriales</taxon>
        <taxon>Flavobacteriaceae</taxon>
        <taxon>Maribacter</taxon>
    </lineage>
</organism>
<sequence>MSVLDYAVCFTKSFLVISWALAYKQVIKLDNLHNLYAYSHVILRLQTT</sequence>
<evidence type="ECO:0000313" key="1">
    <source>
        <dbReference type="EMBL" id="VXB51239.1"/>
    </source>
</evidence>